<protein>
    <submittedName>
        <fullName evidence="2">Uncharacterized protein</fullName>
    </submittedName>
</protein>
<dbReference type="AlphaFoldDB" id="A0A9P5TY30"/>
<accession>A0A9P5TY30</accession>
<feature type="compositionally biased region" description="Basic and acidic residues" evidence="1">
    <location>
        <begin position="105"/>
        <end position="124"/>
    </location>
</feature>
<dbReference type="Proteomes" id="UP000772434">
    <property type="component" value="Unassembled WGS sequence"/>
</dbReference>
<dbReference type="OrthoDB" id="3269417at2759"/>
<sequence length="189" mass="21911">FGRDTIQKIHKNVSEMRNLAARDYEDFLQVYGLTRFHLNALWLNYSNRVTDIQDLLFDLNAFEAFAKFRLHSNLSLDMLNNHTTFVGKSLRKFKNKVAPAYTTKETPKERTARQRRQSKAEDSGKKRKATNDAGSHVKLFNLSTYKIHAMGYYAQYIRCIGTTDNYSTATVTLSFFFNDLLICRISGRT</sequence>
<gene>
    <name evidence="2" type="ORF">BDP27DRAFT_1237471</name>
</gene>
<proteinExistence type="predicted"/>
<keyword evidence="3" id="KW-1185">Reference proteome</keyword>
<evidence type="ECO:0000313" key="3">
    <source>
        <dbReference type="Proteomes" id="UP000772434"/>
    </source>
</evidence>
<reference evidence="2" key="1">
    <citation type="submission" date="2020-11" db="EMBL/GenBank/DDBJ databases">
        <authorList>
            <consortium name="DOE Joint Genome Institute"/>
            <person name="Ahrendt S."/>
            <person name="Riley R."/>
            <person name="Andreopoulos W."/>
            <person name="Labutti K."/>
            <person name="Pangilinan J."/>
            <person name="Ruiz-Duenas F.J."/>
            <person name="Barrasa J.M."/>
            <person name="Sanchez-Garcia M."/>
            <person name="Camarero S."/>
            <person name="Miyauchi S."/>
            <person name="Serrano A."/>
            <person name="Linde D."/>
            <person name="Babiker R."/>
            <person name="Drula E."/>
            <person name="Ayuso-Fernandez I."/>
            <person name="Pacheco R."/>
            <person name="Padilla G."/>
            <person name="Ferreira P."/>
            <person name="Barriuso J."/>
            <person name="Kellner H."/>
            <person name="Castanera R."/>
            <person name="Alfaro M."/>
            <person name="Ramirez L."/>
            <person name="Pisabarro A.G."/>
            <person name="Kuo A."/>
            <person name="Tritt A."/>
            <person name="Lipzen A."/>
            <person name="He G."/>
            <person name="Yan M."/>
            <person name="Ng V."/>
            <person name="Cullen D."/>
            <person name="Martin F."/>
            <person name="Rosso M.-N."/>
            <person name="Henrissat B."/>
            <person name="Hibbett D."/>
            <person name="Martinez A.T."/>
            <person name="Grigoriev I.V."/>
        </authorList>
    </citation>
    <scope>NUCLEOTIDE SEQUENCE</scope>
    <source>
        <strain evidence="2">AH 40177</strain>
    </source>
</reference>
<evidence type="ECO:0000256" key="1">
    <source>
        <dbReference type="SAM" id="MobiDB-lite"/>
    </source>
</evidence>
<organism evidence="2 3">
    <name type="scientific">Rhodocollybia butyracea</name>
    <dbReference type="NCBI Taxonomy" id="206335"/>
    <lineage>
        <taxon>Eukaryota</taxon>
        <taxon>Fungi</taxon>
        <taxon>Dikarya</taxon>
        <taxon>Basidiomycota</taxon>
        <taxon>Agaricomycotina</taxon>
        <taxon>Agaricomycetes</taxon>
        <taxon>Agaricomycetidae</taxon>
        <taxon>Agaricales</taxon>
        <taxon>Marasmiineae</taxon>
        <taxon>Omphalotaceae</taxon>
        <taxon>Rhodocollybia</taxon>
    </lineage>
</organism>
<name>A0A9P5TY30_9AGAR</name>
<dbReference type="EMBL" id="JADNRY010000262">
    <property type="protein sequence ID" value="KAF9060060.1"/>
    <property type="molecule type" value="Genomic_DNA"/>
</dbReference>
<feature type="non-terminal residue" evidence="2">
    <location>
        <position position="189"/>
    </location>
</feature>
<evidence type="ECO:0000313" key="2">
    <source>
        <dbReference type="EMBL" id="KAF9060060.1"/>
    </source>
</evidence>
<feature type="region of interest" description="Disordered" evidence="1">
    <location>
        <begin position="101"/>
        <end position="130"/>
    </location>
</feature>
<comment type="caution">
    <text evidence="2">The sequence shown here is derived from an EMBL/GenBank/DDBJ whole genome shotgun (WGS) entry which is preliminary data.</text>
</comment>